<sequence>MDANELKHIIALLLEDAKRVQQLEPNSGTESRIQLAQTALEEAQQDINGKKRLNGVEIVEAILERRERAAHLDSERLGRVAI</sequence>
<evidence type="ECO:0000313" key="3">
    <source>
        <dbReference type="EMBL" id="RXL21406.1"/>
    </source>
</evidence>
<reference evidence="2" key="1">
    <citation type="submission" date="2018-07" db="EMBL/GenBank/DDBJ databases">
        <authorList>
            <consortium name="GenomeTrakr network: Whole genome sequencing for foodborne pathogen traceback"/>
        </authorList>
    </citation>
    <scope>NUCLEOTIDE SEQUENCE [LARGE SCALE GENOMIC DNA]</scope>
    <source>
        <strain evidence="2">CFSAN034452</strain>
    </source>
</reference>
<gene>
    <name evidence="2" type="ORF">ATQ15_24910</name>
    <name evidence="3" type="ORF">EKD96_12930</name>
</gene>
<name>A0A3V6T5E2_SALER</name>
<protein>
    <submittedName>
        <fullName evidence="2">Uncharacterized protein</fullName>
    </submittedName>
</protein>
<dbReference type="EMBL" id="SDIQ01000019">
    <property type="protein sequence ID" value="RXL21406.1"/>
    <property type="molecule type" value="Genomic_DNA"/>
</dbReference>
<dbReference type="Proteomes" id="UP000839536">
    <property type="component" value="Unassembled WGS sequence"/>
</dbReference>
<evidence type="ECO:0000256" key="1">
    <source>
        <dbReference type="SAM" id="Coils"/>
    </source>
</evidence>
<keyword evidence="1" id="KW-0175">Coiled coil</keyword>
<dbReference type="EMBL" id="RSTW01000035">
    <property type="protein sequence ID" value="MIT46700.1"/>
    <property type="molecule type" value="Genomic_DNA"/>
</dbReference>
<organism evidence="2">
    <name type="scientific">Salmonella enterica</name>
    <name type="common">Salmonella choleraesuis</name>
    <dbReference type="NCBI Taxonomy" id="28901"/>
    <lineage>
        <taxon>Bacteria</taxon>
        <taxon>Pseudomonadati</taxon>
        <taxon>Pseudomonadota</taxon>
        <taxon>Gammaproteobacteria</taxon>
        <taxon>Enterobacterales</taxon>
        <taxon>Enterobacteriaceae</taxon>
        <taxon>Salmonella</taxon>
    </lineage>
</organism>
<feature type="coiled-coil region" evidence="1">
    <location>
        <begin position="26"/>
        <end position="53"/>
    </location>
</feature>
<evidence type="ECO:0000313" key="2">
    <source>
        <dbReference type="EMBL" id="MIT46700.1"/>
    </source>
</evidence>
<comment type="caution">
    <text evidence="2">The sequence shown here is derived from an EMBL/GenBank/DDBJ whole genome shotgun (WGS) entry which is preliminary data.</text>
</comment>
<dbReference type="RefSeq" id="WP_077958572.1">
    <property type="nucleotide sequence ID" value="NZ_MYWI01000018.1"/>
</dbReference>
<proteinExistence type="predicted"/>
<dbReference type="Proteomes" id="UP000885418">
    <property type="component" value="Unassembled WGS sequence"/>
</dbReference>
<dbReference type="AlphaFoldDB" id="A0A3V6T5E2"/>
<accession>A0A3V6T5E2</accession>
<reference evidence="3" key="2">
    <citation type="submission" date="2019-01" db="EMBL/GenBank/DDBJ databases">
        <title>Whole genome sequencing of Salmonella enterica.</title>
        <authorList>
            <person name="Cao G."/>
        </authorList>
    </citation>
    <scope>NUCLEOTIDE SEQUENCE [LARGE SCALE GENOMIC DNA]</scope>
    <source>
        <strain evidence="3">CFSAN074594</strain>
    </source>
</reference>